<protein>
    <submittedName>
        <fullName evidence="1">Uncharacterized protein</fullName>
    </submittedName>
</protein>
<organism evidence="1 2">
    <name type="scientific">Steinernema carpocapsae</name>
    <name type="common">Entomopathogenic nematode</name>
    <dbReference type="NCBI Taxonomy" id="34508"/>
    <lineage>
        <taxon>Eukaryota</taxon>
        <taxon>Metazoa</taxon>
        <taxon>Ecdysozoa</taxon>
        <taxon>Nematoda</taxon>
        <taxon>Chromadorea</taxon>
        <taxon>Rhabditida</taxon>
        <taxon>Tylenchina</taxon>
        <taxon>Panagrolaimomorpha</taxon>
        <taxon>Strongyloidoidea</taxon>
        <taxon>Steinernematidae</taxon>
        <taxon>Steinernema</taxon>
    </lineage>
</organism>
<dbReference type="AlphaFoldDB" id="A0A4U8UN31"/>
<name>A0A4U8UN31_STECR</name>
<dbReference type="EMBL" id="AZBU02000001">
    <property type="protein sequence ID" value="TMS34069.1"/>
    <property type="molecule type" value="Genomic_DNA"/>
</dbReference>
<evidence type="ECO:0000313" key="2">
    <source>
        <dbReference type="Proteomes" id="UP000298663"/>
    </source>
</evidence>
<dbReference type="EMBL" id="CM016762">
    <property type="protein sequence ID" value="TMS34069.1"/>
    <property type="molecule type" value="Genomic_DNA"/>
</dbReference>
<gene>
    <name evidence="1" type="ORF">L596_001723</name>
</gene>
<reference evidence="1 2" key="1">
    <citation type="journal article" date="2015" name="Genome Biol.">
        <title>Comparative genomics of Steinernema reveals deeply conserved gene regulatory networks.</title>
        <authorList>
            <person name="Dillman A.R."/>
            <person name="Macchietto M."/>
            <person name="Porter C.F."/>
            <person name="Rogers A."/>
            <person name="Williams B."/>
            <person name="Antoshechkin I."/>
            <person name="Lee M.M."/>
            <person name="Goodwin Z."/>
            <person name="Lu X."/>
            <person name="Lewis E.E."/>
            <person name="Goodrich-Blair H."/>
            <person name="Stock S.P."/>
            <person name="Adams B.J."/>
            <person name="Sternberg P.W."/>
            <person name="Mortazavi A."/>
        </authorList>
    </citation>
    <scope>NUCLEOTIDE SEQUENCE [LARGE SCALE GENOMIC DNA]</scope>
    <source>
        <strain evidence="1 2">ALL</strain>
    </source>
</reference>
<comment type="caution">
    <text evidence="1">The sequence shown here is derived from an EMBL/GenBank/DDBJ whole genome shotgun (WGS) entry which is preliminary data.</text>
</comment>
<keyword evidence="2" id="KW-1185">Reference proteome</keyword>
<proteinExistence type="predicted"/>
<reference evidence="1 2" key="2">
    <citation type="journal article" date="2019" name="G3 (Bethesda)">
        <title>Hybrid Assembly of the Genome of the Entomopathogenic Nematode Steinernema carpocapsae Identifies the X-Chromosome.</title>
        <authorList>
            <person name="Serra L."/>
            <person name="Macchietto M."/>
            <person name="Macias-Munoz A."/>
            <person name="McGill C.J."/>
            <person name="Rodriguez I.M."/>
            <person name="Rodriguez B."/>
            <person name="Murad R."/>
            <person name="Mortazavi A."/>
        </authorList>
    </citation>
    <scope>NUCLEOTIDE SEQUENCE [LARGE SCALE GENOMIC DNA]</scope>
    <source>
        <strain evidence="1 2">ALL</strain>
    </source>
</reference>
<accession>A0A4U8UN31</accession>
<evidence type="ECO:0000313" key="1">
    <source>
        <dbReference type="EMBL" id="TMS34069.1"/>
    </source>
</evidence>
<sequence>MNRASRFSSCPCKHPKSTKHAWQTKGTRVIPLGSANRRGGSMSFHKTIITAHSLKKVSHIAHDLSFTNLIKNCMICENMFPSFPRLRAAAVSDPNAANCQQFC</sequence>
<dbReference type="Proteomes" id="UP000298663">
    <property type="component" value="Chromosome X"/>
</dbReference>